<dbReference type="OrthoDB" id="1956705at2"/>
<feature type="transmembrane region" description="Helical" evidence="1">
    <location>
        <begin position="138"/>
        <end position="157"/>
    </location>
</feature>
<feature type="transmembrane region" description="Helical" evidence="1">
    <location>
        <begin position="93"/>
        <end position="126"/>
    </location>
</feature>
<protein>
    <recommendedName>
        <fullName evidence="4">Alpha-glucosidase</fullName>
    </recommendedName>
</protein>
<reference evidence="2" key="1">
    <citation type="submission" date="2013-03" db="EMBL/GenBank/DDBJ databases">
        <title>Draft genome sequence of the hydrogen-ethanol-producing anaerobic alkalithermophilic Caloramator celere.</title>
        <authorList>
            <person name="Ciranna A."/>
            <person name="Larjo A."/>
            <person name="Kivisto A."/>
            <person name="Santala V."/>
            <person name="Roos C."/>
            <person name="Karp M."/>
        </authorList>
    </citation>
    <scope>NUCLEOTIDE SEQUENCE [LARGE SCALE GENOMIC DNA]</scope>
    <source>
        <strain evidence="2">DSM 8682</strain>
    </source>
</reference>
<dbReference type="AlphaFoldDB" id="R7RUD3"/>
<accession>R7RUD3</accession>
<keyword evidence="3" id="KW-1185">Reference proteome</keyword>
<evidence type="ECO:0000256" key="1">
    <source>
        <dbReference type="SAM" id="Phobius"/>
    </source>
</evidence>
<dbReference type="eggNOG" id="ENOG50309SB">
    <property type="taxonomic scope" value="Bacteria"/>
</dbReference>
<comment type="caution">
    <text evidence="2">The sequence shown here is derived from an EMBL/GenBank/DDBJ whole genome shotgun (WGS) entry which is preliminary data.</text>
</comment>
<sequence length="218" mass="24794">MQIVAILKSLNDKLIKLQISDKKKRVYVKEIENLIDRYAKLDIDTKNEVYQSLVRKGKEVQKNLNALEIENYLRYCQAALYDFEGNLKPLSHIFRAFLLTSILFMILAPQFLGPILPLVFILPIFLGIKGLKKRSSTGLTLALSVLPIGLLTSVIWIKNSILAFNEGNVFFEELAKVYKLSLSATKGIFTTFVILSILLGFASIYTFIMGVRHKKMFV</sequence>
<keyword evidence="1" id="KW-1133">Transmembrane helix</keyword>
<dbReference type="EMBL" id="CAVN010000111">
    <property type="protein sequence ID" value="CDF59061.1"/>
    <property type="molecule type" value="Genomic_DNA"/>
</dbReference>
<feature type="transmembrane region" description="Helical" evidence="1">
    <location>
        <begin position="188"/>
        <end position="208"/>
    </location>
</feature>
<proteinExistence type="predicted"/>
<dbReference type="HOGENOM" id="CLU_102889_0_0_9"/>
<organism evidence="2 3">
    <name type="scientific">Thermobrachium celere DSM 8682</name>
    <dbReference type="NCBI Taxonomy" id="941824"/>
    <lineage>
        <taxon>Bacteria</taxon>
        <taxon>Bacillati</taxon>
        <taxon>Bacillota</taxon>
        <taxon>Clostridia</taxon>
        <taxon>Eubacteriales</taxon>
        <taxon>Clostridiaceae</taxon>
        <taxon>Thermobrachium</taxon>
    </lineage>
</organism>
<evidence type="ECO:0000313" key="2">
    <source>
        <dbReference type="EMBL" id="CDF59061.1"/>
    </source>
</evidence>
<dbReference type="RefSeq" id="WP_018664292.1">
    <property type="nucleotide sequence ID" value="NZ_HF952022.1"/>
</dbReference>
<name>R7RUD3_9CLOT</name>
<evidence type="ECO:0008006" key="4">
    <source>
        <dbReference type="Google" id="ProtNLM"/>
    </source>
</evidence>
<dbReference type="Proteomes" id="UP000014923">
    <property type="component" value="Unassembled WGS sequence"/>
</dbReference>
<evidence type="ECO:0000313" key="3">
    <source>
        <dbReference type="Proteomes" id="UP000014923"/>
    </source>
</evidence>
<gene>
    <name evidence="2" type="ORF">TCEL_02129</name>
</gene>
<keyword evidence="1" id="KW-0472">Membrane</keyword>
<keyword evidence="1" id="KW-0812">Transmembrane</keyword>